<dbReference type="GO" id="GO:0016853">
    <property type="term" value="F:isomerase activity"/>
    <property type="evidence" value="ECO:0007669"/>
    <property type="project" value="InterPro"/>
</dbReference>
<gene>
    <name evidence="2" type="ordered locus">Os04g0429075</name>
    <name evidence="2" type="ORF">OSNPB_040429075</name>
</gene>
<dbReference type="SUPFAM" id="SSF52096">
    <property type="entry name" value="ClpP/crotonase"/>
    <property type="match status" value="1"/>
</dbReference>
<comment type="similarity">
    <text evidence="1">Belongs to the enoyl-CoA hydratase/isomerase family.</text>
</comment>
<dbReference type="Proteomes" id="UP000059680">
    <property type="component" value="Chromosome 4"/>
</dbReference>
<dbReference type="EMBL" id="AP014960">
    <property type="protein sequence ID" value="BAS89238.1"/>
    <property type="molecule type" value="Genomic_DNA"/>
</dbReference>
<dbReference type="PANTHER" id="PTHR43149:SF1">
    <property type="entry name" value="DELTA(3,5)-DELTA(2,4)-DIENOYL-COA ISOMERASE, MITOCHONDRIAL"/>
    <property type="match status" value="1"/>
</dbReference>
<evidence type="ECO:0000313" key="2">
    <source>
        <dbReference type="EMBL" id="BAS89238.1"/>
    </source>
</evidence>
<reference evidence="2 3" key="3">
    <citation type="journal article" date="2013" name="Rice">
        <title>Improvement of the Oryza sativa Nipponbare reference genome using next generation sequence and optical map data.</title>
        <authorList>
            <person name="Kawahara Y."/>
            <person name="de la Bastide M."/>
            <person name="Hamilton J.P."/>
            <person name="Kanamori H."/>
            <person name="McCombie W.R."/>
            <person name="Ouyang S."/>
            <person name="Schwartz D.C."/>
            <person name="Tanaka T."/>
            <person name="Wu J."/>
            <person name="Zhou S."/>
            <person name="Childs K.L."/>
            <person name="Davidson R.M."/>
            <person name="Lin H."/>
            <person name="Quesada-Ocampo L."/>
            <person name="Vaillancourt B."/>
            <person name="Sakai H."/>
            <person name="Lee S.S."/>
            <person name="Kim J."/>
            <person name="Numa H."/>
            <person name="Itoh T."/>
            <person name="Buell C.R."/>
            <person name="Matsumoto T."/>
        </authorList>
    </citation>
    <scope>NUCLEOTIDE SEQUENCE [LARGE SCALE GENOMIC DNA]</scope>
    <source>
        <strain evidence="3">cv. Nipponbare</strain>
    </source>
</reference>
<proteinExistence type="inferred from homology"/>
<dbReference type="STRING" id="39947.A0A0P0WAC6"/>
<dbReference type="InterPro" id="IPR045002">
    <property type="entry name" value="Ech1-like"/>
</dbReference>
<sequence>MLAVSRPNPSVAACETYLNHPVQLNDLSPEAFSEIPHAMALLNFLRTEPHLVLSLSGSADDDPLPTTEVLHRAILEMLASVTAIERCRTPVIAAMNGACVGGEGTMDALVAQSIAGGLWGALPKRAPIDSTVFVFA</sequence>
<name>A0A0P0WAC6_ORYSJ</name>
<dbReference type="AlphaFoldDB" id="A0A0P0WAC6"/>
<reference evidence="3" key="1">
    <citation type="journal article" date="2005" name="Nature">
        <title>The map-based sequence of the rice genome.</title>
        <authorList>
            <consortium name="International rice genome sequencing project (IRGSP)"/>
            <person name="Matsumoto T."/>
            <person name="Wu J."/>
            <person name="Kanamori H."/>
            <person name="Katayose Y."/>
            <person name="Fujisawa M."/>
            <person name="Namiki N."/>
            <person name="Mizuno H."/>
            <person name="Yamamoto K."/>
            <person name="Antonio B.A."/>
            <person name="Baba T."/>
            <person name="Sakata K."/>
            <person name="Nagamura Y."/>
            <person name="Aoki H."/>
            <person name="Arikawa K."/>
            <person name="Arita K."/>
            <person name="Bito T."/>
            <person name="Chiden Y."/>
            <person name="Fujitsuka N."/>
            <person name="Fukunaka R."/>
            <person name="Hamada M."/>
            <person name="Harada C."/>
            <person name="Hayashi A."/>
            <person name="Hijishita S."/>
            <person name="Honda M."/>
            <person name="Hosokawa S."/>
            <person name="Ichikawa Y."/>
            <person name="Idonuma A."/>
            <person name="Iijima M."/>
            <person name="Ikeda M."/>
            <person name="Ikeno M."/>
            <person name="Ito K."/>
            <person name="Ito S."/>
            <person name="Ito T."/>
            <person name="Ito Y."/>
            <person name="Ito Y."/>
            <person name="Iwabuchi A."/>
            <person name="Kamiya K."/>
            <person name="Karasawa W."/>
            <person name="Kurita K."/>
            <person name="Katagiri S."/>
            <person name="Kikuta A."/>
            <person name="Kobayashi H."/>
            <person name="Kobayashi N."/>
            <person name="Machita K."/>
            <person name="Maehara T."/>
            <person name="Masukawa M."/>
            <person name="Mizubayashi T."/>
            <person name="Mukai Y."/>
            <person name="Nagasaki H."/>
            <person name="Nagata Y."/>
            <person name="Naito S."/>
            <person name="Nakashima M."/>
            <person name="Nakama Y."/>
            <person name="Nakamichi Y."/>
            <person name="Nakamura M."/>
            <person name="Meguro A."/>
            <person name="Negishi M."/>
            <person name="Ohta I."/>
            <person name="Ohta T."/>
            <person name="Okamoto M."/>
            <person name="Ono N."/>
            <person name="Saji S."/>
            <person name="Sakaguchi M."/>
            <person name="Sakai K."/>
            <person name="Shibata M."/>
            <person name="Shimokawa T."/>
            <person name="Song J."/>
            <person name="Takazaki Y."/>
            <person name="Terasawa K."/>
            <person name="Tsugane M."/>
            <person name="Tsuji K."/>
            <person name="Ueda S."/>
            <person name="Waki K."/>
            <person name="Yamagata H."/>
            <person name="Yamamoto M."/>
            <person name="Yamamoto S."/>
            <person name="Yamane H."/>
            <person name="Yoshiki S."/>
            <person name="Yoshihara R."/>
            <person name="Yukawa K."/>
            <person name="Zhong H."/>
            <person name="Yano M."/>
            <person name="Yuan Q."/>
            <person name="Ouyang S."/>
            <person name="Liu J."/>
            <person name="Jones K.M."/>
            <person name="Gansberger K."/>
            <person name="Moffat K."/>
            <person name="Hill J."/>
            <person name="Bera J."/>
            <person name="Fadrosh D."/>
            <person name="Jin S."/>
            <person name="Johri S."/>
            <person name="Kim M."/>
            <person name="Overton L."/>
            <person name="Reardon M."/>
            <person name="Tsitrin T."/>
            <person name="Vuong H."/>
            <person name="Weaver B."/>
            <person name="Ciecko A."/>
            <person name="Tallon L."/>
            <person name="Jackson J."/>
            <person name="Pai G."/>
            <person name="Aken S.V."/>
            <person name="Utterback T."/>
            <person name="Reidmuller S."/>
            <person name="Feldblyum T."/>
            <person name="Hsiao J."/>
            <person name="Zismann V."/>
            <person name="Iobst S."/>
            <person name="de Vazeille A.R."/>
            <person name="Buell C.R."/>
            <person name="Ying K."/>
            <person name="Li Y."/>
            <person name="Lu T."/>
            <person name="Huang Y."/>
            <person name="Zhao Q."/>
            <person name="Feng Q."/>
            <person name="Zhang L."/>
            <person name="Zhu J."/>
            <person name="Weng Q."/>
            <person name="Mu J."/>
            <person name="Lu Y."/>
            <person name="Fan D."/>
            <person name="Liu Y."/>
            <person name="Guan J."/>
            <person name="Zhang Y."/>
            <person name="Yu S."/>
            <person name="Liu X."/>
            <person name="Zhang Y."/>
            <person name="Hong G."/>
            <person name="Han B."/>
            <person name="Choisne N."/>
            <person name="Demange N."/>
            <person name="Orjeda G."/>
            <person name="Samain S."/>
            <person name="Cattolico L."/>
            <person name="Pelletier E."/>
            <person name="Couloux A."/>
            <person name="Segurens B."/>
            <person name="Wincker P."/>
            <person name="D'Hont A."/>
            <person name="Scarpelli C."/>
            <person name="Weissenbach J."/>
            <person name="Salanoubat M."/>
            <person name="Quetier F."/>
            <person name="Yu Y."/>
            <person name="Kim H.R."/>
            <person name="Rambo T."/>
            <person name="Currie J."/>
            <person name="Collura K."/>
            <person name="Luo M."/>
            <person name="Yang T."/>
            <person name="Ammiraju J.S.S."/>
            <person name="Engler F."/>
            <person name="Soderlund C."/>
            <person name="Wing R.A."/>
            <person name="Palmer L.E."/>
            <person name="de la Bastide M."/>
            <person name="Spiegel L."/>
            <person name="Nascimento L."/>
            <person name="Zutavern T."/>
            <person name="O'Shaughnessy A."/>
            <person name="Dike S."/>
            <person name="Dedhia N."/>
            <person name="Preston R."/>
            <person name="Balija V."/>
            <person name="McCombie W.R."/>
            <person name="Chow T."/>
            <person name="Chen H."/>
            <person name="Chung M."/>
            <person name="Chen C."/>
            <person name="Shaw J."/>
            <person name="Wu H."/>
            <person name="Hsiao K."/>
            <person name="Chao Y."/>
            <person name="Chu M."/>
            <person name="Cheng C."/>
            <person name="Hour A."/>
            <person name="Lee P."/>
            <person name="Lin S."/>
            <person name="Lin Y."/>
            <person name="Liou J."/>
            <person name="Liu S."/>
            <person name="Hsing Y."/>
            <person name="Raghuvanshi S."/>
            <person name="Mohanty A."/>
            <person name="Bharti A.K."/>
            <person name="Gaur A."/>
            <person name="Gupta V."/>
            <person name="Kumar D."/>
            <person name="Ravi V."/>
            <person name="Vij S."/>
            <person name="Kapur A."/>
            <person name="Khurana P."/>
            <person name="Khurana P."/>
            <person name="Khurana J.P."/>
            <person name="Tyagi A.K."/>
            <person name="Gaikwad K."/>
            <person name="Singh A."/>
            <person name="Dalal V."/>
            <person name="Srivastava S."/>
            <person name="Dixit A."/>
            <person name="Pal A.K."/>
            <person name="Ghazi I.A."/>
            <person name="Yadav M."/>
            <person name="Pandit A."/>
            <person name="Bhargava A."/>
            <person name="Sureshbabu K."/>
            <person name="Batra K."/>
            <person name="Sharma T.R."/>
            <person name="Mohapatra T."/>
            <person name="Singh N.K."/>
            <person name="Messing J."/>
            <person name="Nelson A.B."/>
            <person name="Fuks G."/>
            <person name="Kavchok S."/>
            <person name="Keizer G."/>
            <person name="Linton E."/>
            <person name="Llaca V."/>
            <person name="Song R."/>
            <person name="Tanyolac B."/>
            <person name="Young S."/>
            <person name="Ho-Il K."/>
            <person name="Hahn J.H."/>
            <person name="Sangsakoo G."/>
            <person name="Vanavichit A."/>
            <person name="de Mattos Luiz.A.T."/>
            <person name="Zimmer P.D."/>
            <person name="Malone G."/>
            <person name="Dellagostin O."/>
            <person name="de Oliveira A.C."/>
            <person name="Bevan M."/>
            <person name="Bancroft I."/>
            <person name="Minx P."/>
            <person name="Cordum H."/>
            <person name="Wilson R."/>
            <person name="Cheng Z."/>
            <person name="Jin W."/>
            <person name="Jiang J."/>
            <person name="Leong S.A."/>
            <person name="Iwama H."/>
            <person name="Gojobori T."/>
            <person name="Itoh T."/>
            <person name="Niimura Y."/>
            <person name="Fujii Y."/>
            <person name="Habara T."/>
            <person name="Sakai H."/>
            <person name="Sato Y."/>
            <person name="Wilson G."/>
            <person name="Kumar K."/>
            <person name="McCouch S."/>
            <person name="Juretic N."/>
            <person name="Hoen D."/>
            <person name="Wright S."/>
            <person name="Bruskiewich R."/>
            <person name="Bureau T."/>
            <person name="Miyao A."/>
            <person name="Hirochika H."/>
            <person name="Nishikawa T."/>
            <person name="Kadowaki K."/>
            <person name="Sugiura M."/>
            <person name="Burr B."/>
            <person name="Sasaki T."/>
        </authorList>
    </citation>
    <scope>NUCLEOTIDE SEQUENCE [LARGE SCALE GENOMIC DNA]</scope>
    <source>
        <strain evidence="3">cv. Nipponbare</strain>
    </source>
</reference>
<protein>
    <submittedName>
        <fullName evidence="2">Os04g0429075 protein</fullName>
    </submittedName>
</protein>
<accession>A0A0P0WAC6</accession>
<keyword evidence="3" id="KW-1185">Reference proteome</keyword>
<evidence type="ECO:0000313" key="3">
    <source>
        <dbReference type="Proteomes" id="UP000059680"/>
    </source>
</evidence>
<dbReference type="PaxDb" id="39947-A0A0P0WAC6"/>
<dbReference type="PANTHER" id="PTHR43149">
    <property type="entry name" value="ENOYL-COA HYDRATASE"/>
    <property type="match status" value="1"/>
</dbReference>
<reference evidence="2 3" key="2">
    <citation type="journal article" date="2013" name="Plant Cell Physiol.">
        <title>Rice Annotation Project Database (RAP-DB): an integrative and interactive database for rice genomics.</title>
        <authorList>
            <person name="Sakai H."/>
            <person name="Lee S.S."/>
            <person name="Tanaka T."/>
            <person name="Numa H."/>
            <person name="Kim J."/>
            <person name="Kawahara Y."/>
            <person name="Wakimoto H."/>
            <person name="Yang C.C."/>
            <person name="Iwamoto M."/>
            <person name="Abe T."/>
            <person name="Yamada Y."/>
            <person name="Muto A."/>
            <person name="Inokuchi H."/>
            <person name="Ikemura T."/>
            <person name="Matsumoto T."/>
            <person name="Sasaki T."/>
            <person name="Itoh T."/>
        </authorList>
    </citation>
    <scope>NUCLEOTIDE SEQUENCE [LARGE SCALE GENOMIC DNA]</scope>
    <source>
        <strain evidence="3">cv. Nipponbare</strain>
    </source>
</reference>
<dbReference type="InterPro" id="IPR029045">
    <property type="entry name" value="ClpP/crotonase-like_dom_sf"/>
</dbReference>
<dbReference type="InParanoid" id="A0A0P0WAC6"/>
<evidence type="ECO:0000256" key="1">
    <source>
        <dbReference type="ARBA" id="ARBA00005254"/>
    </source>
</evidence>
<organism evidence="2 3">
    <name type="scientific">Oryza sativa subsp. japonica</name>
    <name type="common">Rice</name>
    <dbReference type="NCBI Taxonomy" id="39947"/>
    <lineage>
        <taxon>Eukaryota</taxon>
        <taxon>Viridiplantae</taxon>
        <taxon>Streptophyta</taxon>
        <taxon>Embryophyta</taxon>
        <taxon>Tracheophyta</taxon>
        <taxon>Spermatophyta</taxon>
        <taxon>Magnoliopsida</taxon>
        <taxon>Liliopsida</taxon>
        <taxon>Poales</taxon>
        <taxon>Poaceae</taxon>
        <taxon>BOP clade</taxon>
        <taxon>Oryzoideae</taxon>
        <taxon>Oryzeae</taxon>
        <taxon>Oryzinae</taxon>
        <taxon>Oryza</taxon>
        <taxon>Oryza sativa</taxon>
    </lineage>
</organism>
<dbReference type="Gene3D" id="3.90.226.10">
    <property type="entry name" value="2-enoyl-CoA Hydratase, Chain A, domain 1"/>
    <property type="match status" value="1"/>
</dbReference>
<dbReference type="SMR" id="A0A0P0WAC6"/>